<dbReference type="PRINTS" id="PR00032">
    <property type="entry name" value="HTHARAC"/>
</dbReference>
<dbReference type="STRING" id="1821621.A8C75_09755"/>
<reference evidence="5 6" key="2">
    <citation type="journal article" date="2018" name="Int. J. Syst. Evol. Microbiol.">
        <title>Marinobacterium aestuarii sp. nov., a benzene-degrading marine bacterium isolated from estuary sediment.</title>
        <authorList>
            <person name="Bae S.S."/>
            <person name="Jung J."/>
            <person name="Chung D."/>
            <person name="Baek K."/>
        </authorList>
    </citation>
    <scope>NUCLEOTIDE SEQUENCE [LARGE SCALE GENOMIC DNA]</scope>
    <source>
        <strain evidence="5 6">ST58-10</strain>
    </source>
</reference>
<dbReference type="InterPro" id="IPR018062">
    <property type="entry name" value="HTH_AraC-typ_CS"/>
</dbReference>
<dbReference type="EMBL" id="CP015839">
    <property type="protein sequence ID" value="ANG62739.1"/>
    <property type="molecule type" value="Genomic_DNA"/>
</dbReference>
<organism evidence="5 6">
    <name type="scientific">Marinobacterium aestuarii</name>
    <dbReference type="NCBI Taxonomy" id="1821621"/>
    <lineage>
        <taxon>Bacteria</taxon>
        <taxon>Pseudomonadati</taxon>
        <taxon>Pseudomonadota</taxon>
        <taxon>Gammaproteobacteria</taxon>
        <taxon>Oceanospirillales</taxon>
        <taxon>Oceanospirillaceae</taxon>
        <taxon>Marinobacterium</taxon>
    </lineage>
</organism>
<name>A0A1A9EYX9_9GAMM</name>
<dbReference type="Proteomes" id="UP000078070">
    <property type="component" value="Chromosome"/>
</dbReference>
<dbReference type="PROSITE" id="PS00041">
    <property type="entry name" value="HTH_ARAC_FAMILY_1"/>
    <property type="match status" value="1"/>
</dbReference>
<protein>
    <recommendedName>
        <fullName evidence="4">HTH araC/xylS-type domain-containing protein</fullName>
    </recommendedName>
</protein>
<dbReference type="Gene3D" id="1.10.10.60">
    <property type="entry name" value="Homeodomain-like"/>
    <property type="match status" value="2"/>
</dbReference>
<proteinExistence type="predicted"/>
<reference evidence="6" key="1">
    <citation type="submission" date="2016-05" db="EMBL/GenBank/DDBJ databases">
        <authorList>
            <person name="Baek K."/>
            <person name="Yang S.-J."/>
        </authorList>
    </citation>
    <scope>NUCLEOTIDE SEQUENCE [LARGE SCALE GENOMIC DNA]</scope>
    <source>
        <strain evidence="6">ST58-10</strain>
    </source>
</reference>
<dbReference type="Pfam" id="PF12833">
    <property type="entry name" value="HTH_18"/>
    <property type="match status" value="1"/>
</dbReference>
<evidence type="ECO:0000313" key="5">
    <source>
        <dbReference type="EMBL" id="ANG62739.1"/>
    </source>
</evidence>
<dbReference type="KEGG" id="mars:A8C75_09755"/>
<dbReference type="InterPro" id="IPR018060">
    <property type="entry name" value="HTH_AraC"/>
</dbReference>
<dbReference type="SUPFAM" id="SSF46689">
    <property type="entry name" value="Homeodomain-like"/>
    <property type="match status" value="2"/>
</dbReference>
<dbReference type="AlphaFoldDB" id="A0A1A9EYX9"/>
<keyword evidence="2" id="KW-0238">DNA-binding</keyword>
<dbReference type="PROSITE" id="PS01124">
    <property type="entry name" value="HTH_ARAC_FAMILY_2"/>
    <property type="match status" value="1"/>
</dbReference>
<evidence type="ECO:0000256" key="1">
    <source>
        <dbReference type="ARBA" id="ARBA00023015"/>
    </source>
</evidence>
<dbReference type="PANTHER" id="PTHR43280">
    <property type="entry name" value="ARAC-FAMILY TRANSCRIPTIONAL REGULATOR"/>
    <property type="match status" value="1"/>
</dbReference>
<keyword evidence="6" id="KW-1185">Reference proteome</keyword>
<evidence type="ECO:0000256" key="2">
    <source>
        <dbReference type="ARBA" id="ARBA00023125"/>
    </source>
</evidence>
<dbReference type="InterPro" id="IPR020449">
    <property type="entry name" value="Tscrpt_reg_AraC-type_HTH"/>
</dbReference>
<gene>
    <name evidence="5" type="ORF">A8C75_09755</name>
</gene>
<accession>A0A1A9EYX9</accession>
<keyword evidence="3" id="KW-0804">Transcription</keyword>
<evidence type="ECO:0000259" key="4">
    <source>
        <dbReference type="PROSITE" id="PS01124"/>
    </source>
</evidence>
<dbReference type="PANTHER" id="PTHR43280:SF2">
    <property type="entry name" value="HTH-TYPE TRANSCRIPTIONAL REGULATOR EXSA"/>
    <property type="match status" value="1"/>
</dbReference>
<dbReference type="SMART" id="SM00342">
    <property type="entry name" value="HTH_ARAC"/>
    <property type="match status" value="1"/>
</dbReference>
<dbReference type="GO" id="GO:0043565">
    <property type="term" value="F:sequence-specific DNA binding"/>
    <property type="evidence" value="ECO:0007669"/>
    <property type="project" value="InterPro"/>
</dbReference>
<feature type="domain" description="HTH araC/xylS-type" evidence="4">
    <location>
        <begin position="132"/>
        <end position="230"/>
    </location>
</feature>
<dbReference type="InterPro" id="IPR009057">
    <property type="entry name" value="Homeodomain-like_sf"/>
</dbReference>
<sequence>MQFVYLLSGAVDIEVDDALQQLRPGNMAVLLPGRREHFHFHARQESEHSWCQLDFDTIGPGFNSRFTGVSPQLPINTEIEQMMELGLAVTGASHIDNRIALVKLGEALLHYYLSLDALPANERPSPMPRAVRQACKYIASAYQHPLTLELIAQQAHCSVNHLINQFKQSLKVTPIRYLWQTRLVRAESLLKHTDIPISAIAEQCGFASQFHFSRLFKASHQVSPRQYRVHCRSQ</sequence>
<keyword evidence="1" id="KW-0805">Transcription regulation</keyword>
<evidence type="ECO:0000313" key="6">
    <source>
        <dbReference type="Proteomes" id="UP000078070"/>
    </source>
</evidence>
<dbReference type="GO" id="GO:0003700">
    <property type="term" value="F:DNA-binding transcription factor activity"/>
    <property type="evidence" value="ECO:0007669"/>
    <property type="project" value="InterPro"/>
</dbReference>
<evidence type="ECO:0000256" key="3">
    <source>
        <dbReference type="ARBA" id="ARBA00023163"/>
    </source>
</evidence>